<keyword evidence="6" id="KW-0479">Metal-binding</keyword>
<keyword evidence="12" id="KW-0472">Membrane</keyword>
<evidence type="ECO:0000256" key="10">
    <source>
        <dbReference type="ARBA" id="ARBA00022927"/>
    </source>
</evidence>
<keyword evidence="7" id="KW-0863">Zinc-finger</keyword>
<dbReference type="GO" id="GO:0016558">
    <property type="term" value="P:protein import into peroxisome matrix"/>
    <property type="evidence" value="ECO:0000318"/>
    <property type="project" value="GO_Central"/>
</dbReference>
<dbReference type="AlphaFoldDB" id="A0A1Y1IDB5"/>
<dbReference type="OMA" id="QHYLARC"/>
<dbReference type="InterPro" id="IPR006845">
    <property type="entry name" value="Pex_N"/>
</dbReference>
<gene>
    <name evidence="17" type="ORF">KFL_004690030</name>
</gene>
<keyword evidence="5" id="KW-0812">Transmembrane</keyword>
<comment type="function">
    <text evidence="15">Component of a retrotranslocation channel required for peroxisome organization by mediating export of the PEX5 receptor from peroxisomes to the cytosol, thereby promoting PEX5 recycling. The retrotranslocation channel is composed of PEX2, PEX10 and PEX12; each subunit contributing transmembrane segments that coassemble into an open channel that specifically allows the passage of PEX5 through the peroxisomal membrane. PEX12 also regulates PEX5 recycling by activating the E3 ubiquitin-protein ligase activity of PEX10. When PEX5 recycling is compromised, PEX12 stimulates PEX10-mediated polyubiquitination of PEX5, leading to its subsequent degradation.</text>
</comment>
<dbReference type="GO" id="GO:0005778">
    <property type="term" value="C:peroxisomal membrane"/>
    <property type="evidence" value="ECO:0000318"/>
    <property type="project" value="GO_Central"/>
</dbReference>
<keyword evidence="11" id="KW-1133">Transmembrane helix</keyword>
<dbReference type="Proteomes" id="UP000054558">
    <property type="component" value="Unassembled WGS sequence"/>
</dbReference>
<keyword evidence="4" id="KW-0813">Transport</keyword>
<evidence type="ECO:0000256" key="6">
    <source>
        <dbReference type="ARBA" id="ARBA00022723"/>
    </source>
</evidence>
<evidence type="ECO:0000256" key="11">
    <source>
        <dbReference type="ARBA" id="ARBA00022989"/>
    </source>
</evidence>
<comment type="subcellular location">
    <subcellularLocation>
        <location evidence="1">Peroxisome membrane</location>
        <topology evidence="1">Multi-pass membrane protein</topology>
    </subcellularLocation>
</comment>
<evidence type="ECO:0000256" key="12">
    <source>
        <dbReference type="ARBA" id="ARBA00023136"/>
    </source>
</evidence>
<protein>
    <recommendedName>
        <fullName evidence="14">Peroxin-12</fullName>
    </recommendedName>
</protein>
<dbReference type="InterPro" id="IPR013083">
    <property type="entry name" value="Znf_RING/FYVE/PHD"/>
</dbReference>
<dbReference type="GO" id="GO:0008270">
    <property type="term" value="F:zinc ion binding"/>
    <property type="evidence" value="ECO:0007669"/>
    <property type="project" value="UniProtKB-KW"/>
</dbReference>
<dbReference type="GO" id="GO:0006513">
    <property type="term" value="P:protein monoubiquitination"/>
    <property type="evidence" value="ECO:0000318"/>
    <property type="project" value="GO_Central"/>
</dbReference>
<accession>A0A1Y1IDB5</accession>
<name>A0A1Y1IDB5_KLENI</name>
<evidence type="ECO:0000256" key="15">
    <source>
        <dbReference type="ARBA" id="ARBA00045862"/>
    </source>
</evidence>
<dbReference type="OrthoDB" id="107372at2759"/>
<dbReference type="PANTHER" id="PTHR12888">
    <property type="entry name" value="PEROXISOME ASSEMBLY PROTEIN 12 PEROXIN-12"/>
    <property type="match status" value="1"/>
</dbReference>
<evidence type="ECO:0000259" key="16">
    <source>
        <dbReference type="Pfam" id="PF04757"/>
    </source>
</evidence>
<organism evidence="17 18">
    <name type="scientific">Klebsormidium nitens</name>
    <name type="common">Green alga</name>
    <name type="synonym">Ulothrix nitens</name>
    <dbReference type="NCBI Taxonomy" id="105231"/>
    <lineage>
        <taxon>Eukaryota</taxon>
        <taxon>Viridiplantae</taxon>
        <taxon>Streptophyta</taxon>
        <taxon>Klebsormidiophyceae</taxon>
        <taxon>Klebsormidiales</taxon>
        <taxon>Klebsormidiaceae</taxon>
        <taxon>Klebsormidium</taxon>
    </lineage>
</organism>
<evidence type="ECO:0000256" key="8">
    <source>
        <dbReference type="ARBA" id="ARBA00022786"/>
    </source>
</evidence>
<reference evidence="17 18" key="1">
    <citation type="journal article" date="2014" name="Nat. Commun.">
        <title>Klebsormidium flaccidum genome reveals primary factors for plant terrestrial adaptation.</title>
        <authorList>
            <person name="Hori K."/>
            <person name="Maruyama F."/>
            <person name="Fujisawa T."/>
            <person name="Togashi T."/>
            <person name="Yamamoto N."/>
            <person name="Seo M."/>
            <person name="Sato S."/>
            <person name="Yamada T."/>
            <person name="Mori H."/>
            <person name="Tajima N."/>
            <person name="Moriyama T."/>
            <person name="Ikeuchi M."/>
            <person name="Watanabe M."/>
            <person name="Wada H."/>
            <person name="Kobayashi K."/>
            <person name="Saito M."/>
            <person name="Masuda T."/>
            <person name="Sasaki-Sekimoto Y."/>
            <person name="Mashiguchi K."/>
            <person name="Awai K."/>
            <person name="Shimojima M."/>
            <person name="Masuda S."/>
            <person name="Iwai M."/>
            <person name="Nobusawa T."/>
            <person name="Narise T."/>
            <person name="Kondo S."/>
            <person name="Saito H."/>
            <person name="Sato R."/>
            <person name="Murakawa M."/>
            <person name="Ihara Y."/>
            <person name="Oshima-Yamada Y."/>
            <person name="Ohtaka K."/>
            <person name="Satoh M."/>
            <person name="Sonobe K."/>
            <person name="Ishii M."/>
            <person name="Ohtani R."/>
            <person name="Kanamori-Sato M."/>
            <person name="Honoki R."/>
            <person name="Miyazaki D."/>
            <person name="Mochizuki H."/>
            <person name="Umetsu J."/>
            <person name="Higashi K."/>
            <person name="Shibata D."/>
            <person name="Kamiya Y."/>
            <person name="Sato N."/>
            <person name="Nakamura Y."/>
            <person name="Tabata S."/>
            <person name="Ida S."/>
            <person name="Kurokawa K."/>
            <person name="Ohta H."/>
        </authorList>
    </citation>
    <scope>NUCLEOTIDE SEQUENCE [LARGE SCALE GENOMIC DNA]</scope>
    <source>
        <strain evidence="17 18">NIES-2285</strain>
    </source>
</reference>
<keyword evidence="8" id="KW-0833">Ubl conjugation pathway</keyword>
<proteinExistence type="inferred from homology"/>
<evidence type="ECO:0000256" key="14">
    <source>
        <dbReference type="ARBA" id="ARBA00029692"/>
    </source>
</evidence>
<evidence type="ECO:0000256" key="7">
    <source>
        <dbReference type="ARBA" id="ARBA00022771"/>
    </source>
</evidence>
<evidence type="ECO:0000256" key="3">
    <source>
        <dbReference type="ARBA" id="ARBA00008704"/>
    </source>
</evidence>
<dbReference type="GO" id="GO:1990429">
    <property type="term" value="C:peroxisomal importomer complex"/>
    <property type="evidence" value="ECO:0000318"/>
    <property type="project" value="GO_Central"/>
</dbReference>
<keyword evidence="13" id="KW-0576">Peroxisome</keyword>
<evidence type="ECO:0000256" key="4">
    <source>
        <dbReference type="ARBA" id="ARBA00022448"/>
    </source>
</evidence>
<keyword evidence="18" id="KW-1185">Reference proteome</keyword>
<dbReference type="Gene3D" id="3.30.40.10">
    <property type="entry name" value="Zinc/RING finger domain, C3HC4 (zinc finger)"/>
    <property type="match status" value="1"/>
</dbReference>
<sequence>MLFQVGGDGSRPTFFEMSATEHLPLSLRTAMQYSLAVLAQRQPALHKVLDHADEAFAVLMLALEYHSLRTQDASFAEALYGLRRTPARVQALPPGQQRNAPPSSGLGRKQRLLSLLFLVGLPYLRTKFRAAYSADRRGTLQSGIWQGGEADANGFANGDGSTDALLGEDPFDSEIEASETATLETWQGWRVRLGKAMARAYPLIHTSVEGLCFGYQLMYLLDVTRYYSPMLRGAGVVVRRSTGQELLAAAKRSEELRRGEFGRLRGPAVLQWLQRFVFRTGYTFLDSLRNGLIVSVFLFKMLEWWYTSAEQRVNTPTILPPPPAPPAPKAAEGGISLPRDKHLCPLCQRPRTNPAMAAFSGFVFCYPCIFQYVNQYERCPVTLMPMEVDNIRRLYLSA</sequence>
<dbReference type="Pfam" id="PF04757">
    <property type="entry name" value="Pex2_Pex12"/>
    <property type="match status" value="1"/>
</dbReference>
<comment type="similarity">
    <text evidence="3">Belongs to the pex2/pex10/pex12 family.</text>
</comment>
<dbReference type="PIRSF" id="PIRSF038074">
    <property type="entry name" value="Peroxisome_assembly_p12"/>
    <property type="match status" value="1"/>
</dbReference>
<dbReference type="GO" id="GO:0004842">
    <property type="term" value="F:ubiquitin-protein transferase activity"/>
    <property type="evidence" value="ECO:0000318"/>
    <property type="project" value="GO_Central"/>
</dbReference>
<evidence type="ECO:0000313" key="18">
    <source>
        <dbReference type="Proteomes" id="UP000054558"/>
    </source>
</evidence>
<dbReference type="PANTHER" id="PTHR12888:SF0">
    <property type="entry name" value="PEROXISOME ASSEMBLY PROTEIN 12"/>
    <property type="match status" value="1"/>
</dbReference>
<comment type="pathway">
    <text evidence="2">Protein modification; protein ubiquitination.</text>
</comment>
<feature type="domain" description="Pex N-terminal" evidence="16">
    <location>
        <begin position="23"/>
        <end position="308"/>
    </location>
</feature>
<dbReference type="EMBL" id="DF237418">
    <property type="protein sequence ID" value="GAQ88910.1"/>
    <property type="molecule type" value="Genomic_DNA"/>
</dbReference>
<dbReference type="FunFam" id="3.30.40.10:FF:000357">
    <property type="entry name" value="Peroxisome biogenesis protein 12"/>
    <property type="match status" value="1"/>
</dbReference>
<dbReference type="CDD" id="cd16451">
    <property type="entry name" value="mRING_PEX12"/>
    <property type="match status" value="1"/>
</dbReference>
<dbReference type="InterPro" id="IPR017375">
    <property type="entry name" value="PEX12"/>
</dbReference>
<evidence type="ECO:0000256" key="9">
    <source>
        <dbReference type="ARBA" id="ARBA00022833"/>
    </source>
</evidence>
<dbReference type="STRING" id="105231.A0A1Y1IDB5"/>
<keyword evidence="10" id="KW-0653">Protein transport</keyword>
<evidence type="ECO:0000256" key="2">
    <source>
        <dbReference type="ARBA" id="ARBA00004906"/>
    </source>
</evidence>
<evidence type="ECO:0000313" key="17">
    <source>
        <dbReference type="EMBL" id="GAQ88910.1"/>
    </source>
</evidence>
<dbReference type="SUPFAM" id="SSF57850">
    <property type="entry name" value="RING/U-box"/>
    <property type="match status" value="1"/>
</dbReference>
<evidence type="ECO:0000256" key="13">
    <source>
        <dbReference type="ARBA" id="ARBA00023140"/>
    </source>
</evidence>
<evidence type="ECO:0000256" key="5">
    <source>
        <dbReference type="ARBA" id="ARBA00022692"/>
    </source>
</evidence>
<evidence type="ECO:0000256" key="1">
    <source>
        <dbReference type="ARBA" id="ARBA00004585"/>
    </source>
</evidence>
<keyword evidence="9" id="KW-0862">Zinc</keyword>